<dbReference type="Proteomes" id="UP000002601">
    <property type="component" value="Chromosome"/>
</dbReference>
<proteinExistence type="predicted"/>
<evidence type="ECO:0000313" key="2">
    <source>
        <dbReference type="Proteomes" id="UP000002601"/>
    </source>
</evidence>
<dbReference type="HOGENOM" id="CLU_791607_0_0_7"/>
<reference evidence="1 2" key="1">
    <citation type="submission" date="2009-06" db="EMBL/GenBank/DDBJ databases">
        <title>Complete sequence of Desulfovibrio salexigens DSM 2638.</title>
        <authorList>
            <consortium name="US DOE Joint Genome Institute"/>
            <person name="Lucas S."/>
            <person name="Copeland A."/>
            <person name="Lapidus A."/>
            <person name="Glavina del Rio T."/>
            <person name="Tice H."/>
            <person name="Bruce D."/>
            <person name="Goodwin L."/>
            <person name="Pitluck S."/>
            <person name="Munk A.C."/>
            <person name="Brettin T."/>
            <person name="Detter J.C."/>
            <person name="Han C."/>
            <person name="Tapia R."/>
            <person name="Larimer F."/>
            <person name="Land M."/>
            <person name="Hauser L."/>
            <person name="Kyrpides N."/>
            <person name="Anderson I."/>
            <person name="Wall J.D."/>
            <person name="Arkin A.P."/>
            <person name="Dehal P."/>
            <person name="Chivian D."/>
            <person name="Giles B."/>
            <person name="Hazen T.C."/>
        </authorList>
    </citation>
    <scope>NUCLEOTIDE SEQUENCE [LARGE SCALE GENOMIC DNA]</scope>
    <source>
        <strain evidence="2">ATCC 14822 / DSM 2638 / NCIMB 8403 / VKM B-1763</strain>
    </source>
</reference>
<dbReference type="AlphaFoldDB" id="C6C1L3"/>
<dbReference type="KEGG" id="dsa:Desal_3137"/>
<sequence>MDTTIADLIKFNEFLDSTLDPNKLDEEFITLRQAELDGISKDSDIKHFPFIALSYAKLMELTVLLAGKYADNCQNVDFGDLVINPRHLDVCILNAALITEDYGVTENLPLWFKKQVRECTGSQYSEDLGKMVVDPFLLSHFVERGLLLRIVKKERHRRLSDQFRNCIPYDPQSTFSKEIEEFTRIAHNPVKDLGCMSGMIEGLDVASWLASNTVLNVVKGCLKNDLMTMLLGAMSDDYLKSINKKFEKAHNTLAYISMGRKNFANYPYDEKVPIAEWAEINNTLCHFNLDRYGMIQSELNRSLSNPCYKSPFLNRLLYSTPTTQDTNKLKHNVMFQHHLPCQRDHRELTI</sequence>
<organism evidence="1 2">
    <name type="scientific">Maridesulfovibrio salexigens (strain ATCC 14822 / DSM 2638 / NCIMB 8403 / VKM B-1763)</name>
    <name type="common">Desulfovibrio salexigens</name>
    <dbReference type="NCBI Taxonomy" id="526222"/>
    <lineage>
        <taxon>Bacteria</taxon>
        <taxon>Pseudomonadati</taxon>
        <taxon>Thermodesulfobacteriota</taxon>
        <taxon>Desulfovibrionia</taxon>
        <taxon>Desulfovibrionales</taxon>
        <taxon>Desulfovibrionaceae</taxon>
        <taxon>Maridesulfovibrio</taxon>
    </lineage>
</organism>
<protein>
    <submittedName>
        <fullName evidence="1">Uncharacterized protein</fullName>
    </submittedName>
</protein>
<keyword evidence="2" id="KW-1185">Reference proteome</keyword>
<dbReference type="EMBL" id="CP001649">
    <property type="protein sequence ID" value="ACS81188.1"/>
    <property type="molecule type" value="Genomic_DNA"/>
</dbReference>
<dbReference type="eggNOG" id="ENOG5031FVY">
    <property type="taxonomic scope" value="Bacteria"/>
</dbReference>
<gene>
    <name evidence="1" type="ordered locus">Desal_3137</name>
</gene>
<name>C6C1L3_MARSD</name>
<evidence type="ECO:0000313" key="1">
    <source>
        <dbReference type="EMBL" id="ACS81188.1"/>
    </source>
</evidence>
<dbReference type="RefSeq" id="WP_015853004.1">
    <property type="nucleotide sequence ID" value="NC_012881.1"/>
</dbReference>
<accession>C6C1L3</accession>